<gene>
    <name evidence="2" type="ORF">OV079_34185</name>
</gene>
<accession>A0A9X3J1Y5</accession>
<protein>
    <recommendedName>
        <fullName evidence="4">Lipoprotein</fullName>
    </recommendedName>
</protein>
<dbReference type="RefSeq" id="WP_267773518.1">
    <property type="nucleotide sequence ID" value="NZ_JAPNKE010000002.1"/>
</dbReference>
<evidence type="ECO:0008006" key="4">
    <source>
        <dbReference type="Google" id="ProtNLM"/>
    </source>
</evidence>
<dbReference type="AlphaFoldDB" id="A0A9X3J1Y5"/>
<feature type="region of interest" description="Disordered" evidence="1">
    <location>
        <begin position="117"/>
        <end position="146"/>
    </location>
</feature>
<proteinExistence type="predicted"/>
<comment type="caution">
    <text evidence="2">The sequence shown here is derived from an EMBL/GenBank/DDBJ whole genome shotgun (WGS) entry which is preliminary data.</text>
</comment>
<feature type="compositionally biased region" description="Low complexity" evidence="1">
    <location>
        <begin position="24"/>
        <end position="34"/>
    </location>
</feature>
<dbReference type="PROSITE" id="PS51257">
    <property type="entry name" value="PROKAR_LIPOPROTEIN"/>
    <property type="match status" value="1"/>
</dbReference>
<dbReference type="Proteomes" id="UP001150924">
    <property type="component" value="Unassembled WGS sequence"/>
</dbReference>
<name>A0A9X3J1Y5_9BACT</name>
<reference evidence="2" key="1">
    <citation type="submission" date="2022-11" db="EMBL/GenBank/DDBJ databases">
        <title>Minimal conservation of predation-associated metabolite biosynthetic gene clusters underscores biosynthetic potential of Myxococcota including descriptions for ten novel species: Archangium lansinium sp. nov., Myxococcus landrumus sp. nov., Nannocystis bai.</title>
        <authorList>
            <person name="Ahearne A."/>
            <person name="Stevens C."/>
            <person name="Phillips K."/>
        </authorList>
    </citation>
    <scope>NUCLEOTIDE SEQUENCE</scope>
    <source>
        <strain evidence="2">Na p29</strain>
    </source>
</reference>
<evidence type="ECO:0000313" key="2">
    <source>
        <dbReference type="EMBL" id="MCY1010528.1"/>
    </source>
</evidence>
<organism evidence="2 3">
    <name type="scientific">Nannocystis pusilla</name>
    <dbReference type="NCBI Taxonomy" id="889268"/>
    <lineage>
        <taxon>Bacteria</taxon>
        <taxon>Pseudomonadati</taxon>
        <taxon>Myxococcota</taxon>
        <taxon>Polyangia</taxon>
        <taxon>Nannocystales</taxon>
        <taxon>Nannocystaceae</taxon>
        <taxon>Nannocystis</taxon>
    </lineage>
</organism>
<feature type="region of interest" description="Disordered" evidence="1">
    <location>
        <begin position="24"/>
        <end position="46"/>
    </location>
</feature>
<sequence>MHRSAAILFSVALTACDGEAPAPAVAAPQQAAPAPATPPAPDGQPRVLAELDLGGGHTVVFEELEAGLISVVERGRVDHPQQAVTPELMREGAAEVWSRLAPGREPPPALAAALDRQAEREVDEVSASPKPVAPPTLPAATVSPTRDDWEQQWFKATFCTRPERSHCTQGWEWAESTSDLNSGEYEAVAMQGREGKQDATFTTDWWKCRRTCEFFDCDLECWWERGSTDTIKPGTWVGRHYDNDPGLKLTGGTTYKAEITGATGALVSLRTKWEPWHE</sequence>
<evidence type="ECO:0000256" key="1">
    <source>
        <dbReference type="SAM" id="MobiDB-lite"/>
    </source>
</evidence>
<evidence type="ECO:0000313" key="3">
    <source>
        <dbReference type="Proteomes" id="UP001150924"/>
    </source>
</evidence>
<dbReference type="EMBL" id="JAPNKE010000002">
    <property type="protein sequence ID" value="MCY1010528.1"/>
    <property type="molecule type" value="Genomic_DNA"/>
</dbReference>
<keyword evidence="3" id="KW-1185">Reference proteome</keyword>